<dbReference type="GO" id="GO:0007283">
    <property type="term" value="P:spermatogenesis"/>
    <property type="evidence" value="ECO:0007669"/>
    <property type="project" value="TreeGrafter"/>
</dbReference>
<dbReference type="PANTHER" id="PTHR28575:SF1">
    <property type="entry name" value="MEIOSIS-SPECIFIC PROTEIN MEI4"/>
    <property type="match status" value="1"/>
</dbReference>
<sequence length="195" mass="22426">MAIAMACIRSKPEGLTAKEYTEQLCQNYLQKQQECQDKLKSAENEILQLRQQLVLQSTLGQNAFLPLRNTVQAEEPQCLTPPSSGTTTCTVQSTTDNSKLIQNTAFFTEHFEPTIDHQNTSINLSYLYNTQEQFLTVLKYNGLMVFDVSNVEYESELIEEDSEFPTDYNKERREVCRVLSGRFDNVWEVYVVLNV</sequence>
<dbReference type="GO" id="GO:0048477">
    <property type="term" value="P:oogenesis"/>
    <property type="evidence" value="ECO:0007669"/>
    <property type="project" value="TreeGrafter"/>
</dbReference>
<evidence type="ECO:0000256" key="1">
    <source>
        <dbReference type="ARBA" id="ARBA00023254"/>
    </source>
</evidence>
<evidence type="ECO:0000313" key="4">
    <source>
        <dbReference type="EMBL" id="CAG2198511.1"/>
    </source>
</evidence>
<dbReference type="OrthoDB" id="6351423at2759"/>
<reference evidence="4" key="1">
    <citation type="submission" date="2021-03" db="EMBL/GenBank/DDBJ databases">
        <authorList>
            <person name="Bekaert M."/>
        </authorList>
    </citation>
    <scope>NUCLEOTIDE SEQUENCE</scope>
</reference>
<dbReference type="AlphaFoldDB" id="A0A8S3QVW0"/>
<organism evidence="4 5">
    <name type="scientific">Mytilus edulis</name>
    <name type="common">Blue mussel</name>
    <dbReference type="NCBI Taxonomy" id="6550"/>
    <lineage>
        <taxon>Eukaryota</taxon>
        <taxon>Metazoa</taxon>
        <taxon>Spiralia</taxon>
        <taxon>Lophotrochozoa</taxon>
        <taxon>Mollusca</taxon>
        <taxon>Bivalvia</taxon>
        <taxon>Autobranchia</taxon>
        <taxon>Pteriomorphia</taxon>
        <taxon>Mytilida</taxon>
        <taxon>Mytiloidea</taxon>
        <taxon>Mytilidae</taxon>
        <taxon>Mytilinae</taxon>
        <taxon>Mytilus</taxon>
    </lineage>
</organism>
<gene>
    <name evidence="4" type="ORF">MEDL_13264</name>
</gene>
<dbReference type="EMBL" id="CAJPWZ010000682">
    <property type="protein sequence ID" value="CAG2198511.1"/>
    <property type="molecule type" value="Genomic_DNA"/>
</dbReference>
<protein>
    <submittedName>
        <fullName evidence="4">Uncharacterized protein</fullName>
    </submittedName>
</protein>
<evidence type="ECO:0000256" key="2">
    <source>
        <dbReference type="ARBA" id="ARBA00093453"/>
    </source>
</evidence>
<name>A0A8S3QVW0_MYTED</name>
<dbReference type="Pfam" id="PF13971">
    <property type="entry name" value="Mei4"/>
    <property type="match status" value="1"/>
</dbReference>
<keyword evidence="3" id="KW-0175">Coiled coil</keyword>
<dbReference type="GO" id="GO:0000800">
    <property type="term" value="C:lateral element"/>
    <property type="evidence" value="ECO:0007669"/>
    <property type="project" value="TreeGrafter"/>
</dbReference>
<comment type="caution">
    <text evidence="4">The sequence shown here is derived from an EMBL/GenBank/DDBJ whole genome shotgun (WGS) entry which is preliminary data.</text>
</comment>
<dbReference type="PANTHER" id="PTHR28575">
    <property type="entry name" value="MEIOSIS-SPECIFIC PROTEIN MEI4"/>
    <property type="match status" value="1"/>
</dbReference>
<dbReference type="InterPro" id="IPR025888">
    <property type="entry name" value="MEI4"/>
</dbReference>
<dbReference type="GO" id="GO:0006310">
    <property type="term" value="P:DNA recombination"/>
    <property type="evidence" value="ECO:0007669"/>
    <property type="project" value="InterPro"/>
</dbReference>
<dbReference type="Proteomes" id="UP000683360">
    <property type="component" value="Unassembled WGS sequence"/>
</dbReference>
<dbReference type="GO" id="GO:0007129">
    <property type="term" value="P:homologous chromosome pairing at meiosis"/>
    <property type="evidence" value="ECO:0007669"/>
    <property type="project" value="TreeGrafter"/>
</dbReference>
<keyword evidence="5" id="KW-1185">Reference proteome</keyword>
<proteinExistence type="inferred from homology"/>
<keyword evidence="1" id="KW-0469">Meiosis</keyword>
<evidence type="ECO:0000256" key="3">
    <source>
        <dbReference type="SAM" id="Coils"/>
    </source>
</evidence>
<feature type="coiled-coil region" evidence="3">
    <location>
        <begin position="25"/>
        <end position="59"/>
    </location>
</feature>
<accession>A0A8S3QVW0</accession>
<evidence type="ECO:0000313" key="5">
    <source>
        <dbReference type="Proteomes" id="UP000683360"/>
    </source>
</evidence>
<dbReference type="GO" id="GO:0042138">
    <property type="term" value="P:meiotic DNA double-strand break formation"/>
    <property type="evidence" value="ECO:0007669"/>
    <property type="project" value="InterPro"/>
</dbReference>
<comment type="similarity">
    <text evidence="2">Belongs to the MEI4L family.</text>
</comment>